<dbReference type="PIRSF" id="PIRSF028680">
    <property type="entry name" value="UCP028680"/>
    <property type="match status" value="1"/>
</dbReference>
<dbReference type="SUPFAM" id="SSF56925">
    <property type="entry name" value="OMPA-like"/>
    <property type="match status" value="1"/>
</dbReference>
<keyword evidence="3" id="KW-1185">Reference proteome</keyword>
<sequence length="155" mass="17587">MNKCIMIMLLFFSSFVAATELPPLPSQLNQSPHRLFISTEKDPSGFDSWTIDSGYSYNLFDKIDLYVGARIDNSNDISQSGFMSGVSYQFNDRVSVKSTLHSHKFKEETNSQVIDTQLSAEVSSRVRLTENLDLHATVDYQQWQQGVEVGLGFRF</sequence>
<protein>
    <submittedName>
        <fullName evidence="2">Uncharacterized protein</fullName>
    </submittedName>
</protein>
<feature type="signal peptide" evidence="1">
    <location>
        <begin position="1"/>
        <end position="18"/>
    </location>
</feature>
<reference evidence="2 3" key="1">
    <citation type="submission" date="2013-09" db="EMBL/GenBank/DDBJ databases">
        <title>Whole genome shotgun sequence of Vibrio proteolyticus NBRC 13287.</title>
        <authorList>
            <person name="Isaki S."/>
            <person name="Hosoyama A."/>
            <person name="Numata M."/>
            <person name="Hashimoto M."/>
            <person name="Hosoyama Y."/>
            <person name="Tsuchikane K."/>
            <person name="Noguchi M."/>
            <person name="Hirakata S."/>
            <person name="Ichikawa N."/>
            <person name="Ohji S."/>
            <person name="Yamazoe A."/>
            <person name="Fujita N."/>
        </authorList>
    </citation>
    <scope>NUCLEOTIDE SEQUENCE [LARGE SCALE GENOMIC DNA]</scope>
    <source>
        <strain evidence="2 3">NBRC 13287</strain>
    </source>
</reference>
<dbReference type="RefSeq" id="WP_021705671.1">
    <property type="nucleotide sequence ID" value="NZ_BATJ01000009.1"/>
</dbReference>
<comment type="caution">
    <text evidence="2">The sequence shown here is derived from an EMBL/GenBank/DDBJ whole genome shotgun (WGS) entry which is preliminary data.</text>
</comment>
<accession>U3A1X2</accession>
<dbReference type="InterPro" id="IPR016895">
    <property type="entry name" value="UCP028680"/>
</dbReference>
<feature type="chain" id="PRO_5004637583" evidence="1">
    <location>
        <begin position="19"/>
        <end position="155"/>
    </location>
</feature>
<evidence type="ECO:0000313" key="3">
    <source>
        <dbReference type="Proteomes" id="UP000016570"/>
    </source>
</evidence>
<dbReference type="InterPro" id="IPR011250">
    <property type="entry name" value="OMP/PagP_B-barrel"/>
</dbReference>
<proteinExistence type="predicted"/>
<evidence type="ECO:0000313" key="2">
    <source>
        <dbReference type="EMBL" id="GAD67700.1"/>
    </source>
</evidence>
<dbReference type="eggNOG" id="ENOG502ZIBD">
    <property type="taxonomic scope" value="Bacteria"/>
</dbReference>
<dbReference type="EMBL" id="BATJ01000009">
    <property type="protein sequence ID" value="GAD67700.1"/>
    <property type="molecule type" value="Genomic_DNA"/>
</dbReference>
<evidence type="ECO:0000256" key="1">
    <source>
        <dbReference type="SAM" id="SignalP"/>
    </source>
</evidence>
<dbReference type="Proteomes" id="UP000016570">
    <property type="component" value="Unassembled WGS sequence"/>
</dbReference>
<name>U3A1X2_VIBPR</name>
<gene>
    <name evidence="2" type="ORF">VPR01S_09_00740</name>
</gene>
<organism evidence="2 3">
    <name type="scientific">Vibrio proteolyticus NBRC 13287</name>
    <dbReference type="NCBI Taxonomy" id="1219065"/>
    <lineage>
        <taxon>Bacteria</taxon>
        <taxon>Pseudomonadati</taxon>
        <taxon>Pseudomonadota</taxon>
        <taxon>Gammaproteobacteria</taxon>
        <taxon>Vibrionales</taxon>
        <taxon>Vibrionaceae</taxon>
        <taxon>Vibrio</taxon>
    </lineage>
</organism>
<dbReference type="AlphaFoldDB" id="U3A1X2"/>
<keyword evidence="1" id="KW-0732">Signal</keyword>